<protein>
    <submittedName>
        <fullName evidence="2">Uncharacterized protein</fullName>
    </submittedName>
</protein>
<evidence type="ECO:0000313" key="2">
    <source>
        <dbReference type="EMBL" id="QMS98696.1"/>
    </source>
</evidence>
<reference evidence="4" key="3">
    <citation type="submission" date="2020-07" db="EMBL/GenBank/DDBJ databases">
        <title>Flavobacterium sp. xlx-214.</title>
        <authorList>
            <person name="Yang C."/>
        </authorList>
    </citation>
    <scope>NUCLEOTIDE SEQUENCE [LARGE SCALE GENOMIC DNA]</scope>
    <source>
        <strain evidence="4">CX-624</strain>
    </source>
</reference>
<dbReference type="KEGG" id="cbau:H1R16_01410"/>
<dbReference type="EMBL" id="JACEUX010000001">
    <property type="protein sequence ID" value="MBA5245905.1"/>
    <property type="molecule type" value="Genomic_DNA"/>
</dbReference>
<keyword evidence="4" id="KW-1185">Reference proteome</keyword>
<dbReference type="EMBL" id="CP059472">
    <property type="protein sequence ID" value="QMS98696.1"/>
    <property type="molecule type" value="Genomic_DNA"/>
</dbReference>
<dbReference type="AlphaFoldDB" id="A0A7D7LQB1"/>
<dbReference type="Proteomes" id="UP000515349">
    <property type="component" value="Chromosome"/>
</dbReference>
<organism evidence="2 3">
    <name type="scientific">Marnyiella aurantia</name>
    <dbReference type="NCBI Taxonomy" id="2758037"/>
    <lineage>
        <taxon>Bacteria</taxon>
        <taxon>Pseudomonadati</taxon>
        <taxon>Bacteroidota</taxon>
        <taxon>Flavobacteriia</taxon>
        <taxon>Flavobacteriales</taxon>
        <taxon>Weeksellaceae</taxon>
        <taxon>Marnyiella</taxon>
    </lineage>
</organism>
<dbReference type="Proteomes" id="UP000539710">
    <property type="component" value="Unassembled WGS sequence"/>
</dbReference>
<reference evidence="1" key="4">
    <citation type="submission" date="2020-07" db="EMBL/GenBank/DDBJ databases">
        <authorList>
            <person name="Yang C."/>
        </authorList>
    </citation>
    <scope>NUCLEOTIDE SEQUENCE</scope>
    <source>
        <strain evidence="1">Cx-624</strain>
    </source>
</reference>
<gene>
    <name evidence="2" type="ORF">H1R16_01410</name>
    <name evidence="1" type="ORF">H2507_01860</name>
</gene>
<evidence type="ECO:0000313" key="1">
    <source>
        <dbReference type="EMBL" id="MBA5245905.1"/>
    </source>
</evidence>
<reference evidence="2" key="1">
    <citation type="submission" date="2020-07" db="EMBL/GenBank/DDBJ databases">
        <title>Chryseobacterium sp. CX-624.</title>
        <authorList>
            <person name="Yang C."/>
        </authorList>
    </citation>
    <scope>NUCLEOTIDE SEQUENCE</scope>
    <source>
        <strain evidence="2">CX-624</strain>
    </source>
</reference>
<reference evidence="3" key="2">
    <citation type="submission" date="2020-07" db="EMBL/GenBank/DDBJ databases">
        <title>Chryseobacterium sp.cx-624.</title>
        <authorList>
            <person name="Yang C."/>
        </authorList>
    </citation>
    <scope>NUCLEOTIDE SEQUENCE [LARGE SCALE GENOMIC DNA]</scope>
    <source>
        <strain evidence="3">cx-624</strain>
    </source>
</reference>
<dbReference type="RefSeq" id="WP_181886018.1">
    <property type="nucleotide sequence ID" value="NZ_CP059472.1"/>
</dbReference>
<accession>A0A7D7LQB1</accession>
<name>A0A7D7LQB1_9FLAO</name>
<sequence length="144" mass="16518">MEKKQPQIVAEEIHLLLVDTTEFRLNAEEFRNTEKRLLEVAHKLAYNLKDEKLKIELALSFKDEAGNELLFLTTDYHFRVEKLEQFYDLKEDGTPIFKAMILATVLGIALSTSRGILLEKMNAAKLPNIIIPVVSPVKLLKQKP</sequence>
<proteinExistence type="predicted"/>
<evidence type="ECO:0000313" key="3">
    <source>
        <dbReference type="Proteomes" id="UP000515349"/>
    </source>
</evidence>
<evidence type="ECO:0000313" key="4">
    <source>
        <dbReference type="Proteomes" id="UP000539710"/>
    </source>
</evidence>